<protein>
    <submittedName>
        <fullName evidence="2">Flavoprotein</fullName>
    </submittedName>
</protein>
<dbReference type="SUPFAM" id="SSF52507">
    <property type="entry name" value="Homo-oligomeric flavin-containing Cys decarboxylases, HFCD"/>
    <property type="match status" value="1"/>
</dbReference>
<dbReference type="RefSeq" id="WP_344085305.1">
    <property type="nucleotide sequence ID" value="NZ_BAAALS010000025.1"/>
</dbReference>
<evidence type="ECO:0000313" key="2">
    <source>
        <dbReference type="EMBL" id="GAA1768349.1"/>
    </source>
</evidence>
<evidence type="ECO:0000259" key="1">
    <source>
        <dbReference type="Pfam" id="PF02441"/>
    </source>
</evidence>
<gene>
    <name evidence="2" type="ORF">GCM10009681_44410</name>
</gene>
<evidence type="ECO:0000313" key="3">
    <source>
        <dbReference type="Proteomes" id="UP001500655"/>
    </source>
</evidence>
<sequence length="179" mass="18244">MSVLYAIVTGSPVAARVGVLVEAAQAAGWRVCVVASPDARKFLDVPAVAALTGFPVRSTFKNPGEPDLLPPADAIIVAPATANTVAKWAVGIADTLPLGLIIEGQGKGLPVVAVPFTNDAMAAHPAFRQAVATLRGWGVTVLFGDDVIPLSPPGAGEDPTDRFPWKLALEALPPPAAAG</sequence>
<reference evidence="3" key="1">
    <citation type="journal article" date="2019" name="Int. J. Syst. Evol. Microbiol.">
        <title>The Global Catalogue of Microorganisms (GCM) 10K type strain sequencing project: providing services to taxonomists for standard genome sequencing and annotation.</title>
        <authorList>
            <consortium name="The Broad Institute Genomics Platform"/>
            <consortium name="The Broad Institute Genome Sequencing Center for Infectious Disease"/>
            <person name="Wu L."/>
            <person name="Ma J."/>
        </authorList>
    </citation>
    <scope>NUCLEOTIDE SEQUENCE [LARGE SCALE GENOMIC DNA]</scope>
    <source>
        <strain evidence="3">JCM 13249</strain>
    </source>
</reference>
<comment type="caution">
    <text evidence="2">The sequence shown here is derived from an EMBL/GenBank/DDBJ whole genome shotgun (WGS) entry which is preliminary data.</text>
</comment>
<dbReference type="PANTHER" id="PTHR14359:SF6">
    <property type="entry name" value="PHOSPHOPANTOTHENOYLCYSTEINE DECARBOXYLASE"/>
    <property type="match status" value="1"/>
</dbReference>
<proteinExistence type="predicted"/>
<name>A0ABP4X5I4_9ACTN</name>
<dbReference type="PANTHER" id="PTHR14359">
    <property type="entry name" value="HOMO-OLIGOMERIC FLAVIN CONTAINING CYS DECARBOXYLASE FAMILY"/>
    <property type="match status" value="1"/>
</dbReference>
<dbReference type="EMBL" id="BAAALS010000025">
    <property type="protein sequence ID" value="GAA1768349.1"/>
    <property type="molecule type" value="Genomic_DNA"/>
</dbReference>
<dbReference type="Proteomes" id="UP001500655">
    <property type="component" value="Unassembled WGS sequence"/>
</dbReference>
<feature type="domain" description="Flavoprotein" evidence="1">
    <location>
        <begin position="7"/>
        <end position="134"/>
    </location>
</feature>
<accession>A0ABP4X5I4</accession>
<keyword evidence="3" id="KW-1185">Reference proteome</keyword>
<dbReference type="Pfam" id="PF02441">
    <property type="entry name" value="Flavoprotein"/>
    <property type="match status" value="1"/>
</dbReference>
<dbReference type="Gene3D" id="3.40.50.1950">
    <property type="entry name" value="Flavin prenyltransferase-like"/>
    <property type="match status" value="1"/>
</dbReference>
<dbReference type="InterPro" id="IPR036551">
    <property type="entry name" value="Flavin_trans-like"/>
</dbReference>
<dbReference type="InterPro" id="IPR003382">
    <property type="entry name" value="Flavoprotein"/>
</dbReference>
<organism evidence="2 3">
    <name type="scientific">Luedemannella helvata</name>
    <dbReference type="NCBI Taxonomy" id="349315"/>
    <lineage>
        <taxon>Bacteria</taxon>
        <taxon>Bacillati</taxon>
        <taxon>Actinomycetota</taxon>
        <taxon>Actinomycetes</taxon>
        <taxon>Micromonosporales</taxon>
        <taxon>Micromonosporaceae</taxon>
        <taxon>Luedemannella</taxon>
    </lineage>
</organism>